<feature type="domain" description="Myb/SANT-like DNA-binding" evidence="2">
    <location>
        <begin position="4"/>
        <end position="75"/>
    </location>
</feature>
<gene>
    <name evidence="4" type="ORF">PF005_g23699</name>
    <name evidence="3" type="ORF">PF007_g21982</name>
</gene>
<feature type="compositionally biased region" description="Low complexity" evidence="1">
    <location>
        <begin position="367"/>
        <end position="385"/>
    </location>
</feature>
<reference evidence="5 6" key="1">
    <citation type="submission" date="2018-08" db="EMBL/GenBank/DDBJ databases">
        <title>Genomic investigation of the strawberry pathogen Phytophthora fragariae indicates pathogenicity is determined by transcriptional variation in three key races.</title>
        <authorList>
            <person name="Adams T.M."/>
            <person name="Armitage A.D."/>
            <person name="Sobczyk M.K."/>
            <person name="Bates H.J."/>
            <person name="Dunwell J.M."/>
            <person name="Nellist C.F."/>
            <person name="Harrison R.J."/>
        </authorList>
    </citation>
    <scope>NUCLEOTIDE SEQUENCE [LARGE SCALE GENOMIC DNA]</scope>
    <source>
        <strain evidence="4 5">NOV-27</strain>
        <strain evidence="3 6">NOV-71</strain>
    </source>
</reference>
<evidence type="ECO:0000313" key="6">
    <source>
        <dbReference type="Proteomes" id="UP000441208"/>
    </source>
</evidence>
<dbReference type="Pfam" id="PF13837">
    <property type="entry name" value="Myb_DNA-bind_4"/>
    <property type="match status" value="1"/>
</dbReference>
<accession>A0A6A3WBN2</accession>
<evidence type="ECO:0000313" key="4">
    <source>
        <dbReference type="EMBL" id="KAE9179398.1"/>
    </source>
</evidence>
<evidence type="ECO:0000259" key="2">
    <source>
        <dbReference type="Pfam" id="PF13837"/>
    </source>
</evidence>
<feature type="compositionally biased region" description="Acidic residues" evidence="1">
    <location>
        <begin position="393"/>
        <end position="402"/>
    </location>
</feature>
<protein>
    <recommendedName>
        <fullName evidence="2">Myb/SANT-like DNA-binding domain-containing protein</fullName>
    </recommendedName>
</protein>
<feature type="region of interest" description="Disordered" evidence="1">
    <location>
        <begin position="355"/>
        <end position="426"/>
    </location>
</feature>
<sequence length="798" mass="86625">MTNKRWTADEVHLLLSYLSGHVTTYPTGVKERFYEGASNFLAQHEHSKSKMQCKTKYSELESGYKQCKPKLAQSGFGLQASDWDGFRCGSDVEEVSSIASAPSRPAQLATAMPSTSYAYFKPSALATTGYAYGMAMLDDAQATSVLVHRLRSGRWTGLGELTCQRDRSEVEVRAVSEAEALSGVGRYVGATLCVARVPAGAANLWDYGTVVSYSWSEPEALGILHMVFPDGPAVIAFDEDSLLNLSPETYALRPCYRRAVCDVMRRKMISLHEAARTHFNGIGRRSSRKSSTILRALDCSPVDEATVVPIFDTDSSTVRTVRIKYVLDFSYYHGTWRRTPPAVRLGQSIFNDIGAETSSMTGPSVPATRARTAGTTTGSTAASAAPFSMDQLSDSDLDDEAAEPAQPPSLEPSTPQTNGKRKRSEVVLTSNDAGVVRLLALKEVVGLDSALANDIDQLIAYKKISRGMGSSSDLITRAPESSSNFRPTDTQRLIHSQLVNDKFASMSGQRFLETLQIQKKDFSFLAHPATGSGFYSWGFGFLGLSLMHFARVTAKARREAAKTYDMTHFKGRAQRRQCAAPENTAAIISAIDSLARAVLTAYKPFVASMLVELLTFILEIESEGVATTASDAQEVVYWIDERLELFRSHLAEADSAAASRVSSTFSIIDPSFVGVLQAISRKQLDSVVSSRAARAAGVVPLSTGPRRQVSLNGAHHCDSKARQQVPPSIVKALPVVRGKRLCMRNLSNDGCHGRDGGCTVPYRSHLKPAKLPADVIEYITEHFGGLAPSCADITANDA</sequence>
<evidence type="ECO:0000313" key="3">
    <source>
        <dbReference type="EMBL" id="KAE9083236.1"/>
    </source>
</evidence>
<dbReference type="EMBL" id="QXFZ01001912">
    <property type="protein sequence ID" value="KAE9083236.1"/>
    <property type="molecule type" value="Genomic_DNA"/>
</dbReference>
<organism evidence="4 5">
    <name type="scientific">Phytophthora fragariae</name>
    <dbReference type="NCBI Taxonomy" id="53985"/>
    <lineage>
        <taxon>Eukaryota</taxon>
        <taxon>Sar</taxon>
        <taxon>Stramenopiles</taxon>
        <taxon>Oomycota</taxon>
        <taxon>Peronosporomycetes</taxon>
        <taxon>Peronosporales</taxon>
        <taxon>Peronosporaceae</taxon>
        <taxon>Phytophthora</taxon>
    </lineage>
</organism>
<dbReference type="Proteomes" id="UP000433483">
    <property type="component" value="Unassembled WGS sequence"/>
</dbReference>
<dbReference type="Proteomes" id="UP000441208">
    <property type="component" value="Unassembled WGS sequence"/>
</dbReference>
<name>A0A6A3WBN2_9STRA</name>
<keyword evidence="5" id="KW-1185">Reference proteome</keyword>
<dbReference type="EMBL" id="QXGB01002290">
    <property type="protein sequence ID" value="KAE9179398.1"/>
    <property type="molecule type" value="Genomic_DNA"/>
</dbReference>
<proteinExistence type="predicted"/>
<comment type="caution">
    <text evidence="4">The sequence shown here is derived from an EMBL/GenBank/DDBJ whole genome shotgun (WGS) entry which is preliminary data.</text>
</comment>
<evidence type="ECO:0000313" key="5">
    <source>
        <dbReference type="Proteomes" id="UP000433483"/>
    </source>
</evidence>
<dbReference type="InterPro" id="IPR044822">
    <property type="entry name" value="Myb_DNA-bind_4"/>
</dbReference>
<dbReference type="OrthoDB" id="89726at2759"/>
<dbReference type="AlphaFoldDB" id="A0A6A3WBN2"/>
<evidence type="ECO:0000256" key="1">
    <source>
        <dbReference type="SAM" id="MobiDB-lite"/>
    </source>
</evidence>